<feature type="transmembrane region" description="Helical" evidence="4">
    <location>
        <begin position="145"/>
        <end position="163"/>
    </location>
</feature>
<evidence type="ECO:0000256" key="3">
    <source>
        <dbReference type="ARBA" id="ARBA00022982"/>
    </source>
</evidence>
<evidence type="ECO:0000313" key="7">
    <source>
        <dbReference type="EMBL" id="MFC0686896.1"/>
    </source>
</evidence>
<keyword evidence="1" id="KW-0285">Flavoprotein</keyword>
<feature type="domain" description="FAD-binding FR-type" evidence="6">
    <location>
        <begin position="537"/>
        <end position="653"/>
    </location>
</feature>
<dbReference type="SUPFAM" id="SSF52218">
    <property type="entry name" value="Flavoproteins"/>
    <property type="match status" value="1"/>
</dbReference>
<reference evidence="7 8" key="1">
    <citation type="submission" date="2024-09" db="EMBL/GenBank/DDBJ databases">
        <authorList>
            <person name="Sun Q."/>
            <person name="Mori K."/>
        </authorList>
    </citation>
    <scope>NUCLEOTIDE SEQUENCE [LARGE SCALE GENOMIC DNA]</scope>
    <source>
        <strain evidence="7 8">CICC 11035S</strain>
    </source>
</reference>
<evidence type="ECO:0000256" key="2">
    <source>
        <dbReference type="ARBA" id="ARBA00022643"/>
    </source>
</evidence>
<keyword evidence="4" id="KW-1133">Transmembrane helix</keyword>
<organism evidence="7 8">
    <name type="scientific">Novosphingobium clariflavum</name>
    <dbReference type="NCBI Taxonomy" id="2029884"/>
    <lineage>
        <taxon>Bacteria</taxon>
        <taxon>Pseudomonadati</taxon>
        <taxon>Pseudomonadota</taxon>
        <taxon>Alphaproteobacteria</taxon>
        <taxon>Sphingomonadales</taxon>
        <taxon>Sphingomonadaceae</taxon>
        <taxon>Novosphingobium</taxon>
    </lineage>
</organism>
<keyword evidence="4" id="KW-0472">Membrane</keyword>
<protein>
    <submittedName>
        <fullName evidence="7">PepSY domain-containing protein</fullName>
    </submittedName>
</protein>
<dbReference type="Pfam" id="PF03929">
    <property type="entry name" value="PepSY_TM"/>
    <property type="match status" value="1"/>
</dbReference>
<dbReference type="Proteomes" id="UP001589858">
    <property type="component" value="Unassembled WGS sequence"/>
</dbReference>
<dbReference type="InterPro" id="IPR001709">
    <property type="entry name" value="Flavoprot_Pyr_Nucl_cyt_Rdtase"/>
</dbReference>
<evidence type="ECO:0000313" key="8">
    <source>
        <dbReference type="Proteomes" id="UP001589858"/>
    </source>
</evidence>
<accession>A0ABV6SD47</accession>
<dbReference type="InterPro" id="IPR008254">
    <property type="entry name" value="Flavodoxin/NO_synth"/>
</dbReference>
<dbReference type="PANTHER" id="PTHR34219">
    <property type="entry name" value="IRON-REGULATED INNER MEMBRANE PROTEIN-RELATED"/>
    <property type="match status" value="1"/>
</dbReference>
<proteinExistence type="predicted"/>
<dbReference type="InterPro" id="IPR017927">
    <property type="entry name" value="FAD-bd_FR_type"/>
</dbReference>
<dbReference type="PROSITE" id="PS50902">
    <property type="entry name" value="FLAVODOXIN_LIKE"/>
    <property type="match status" value="1"/>
</dbReference>
<name>A0ABV6SD47_9SPHN</name>
<keyword evidence="3" id="KW-0813">Transport</keyword>
<dbReference type="InterPro" id="IPR001094">
    <property type="entry name" value="Flavdoxin-like"/>
</dbReference>
<keyword evidence="4" id="KW-0812">Transmembrane</keyword>
<dbReference type="InterPro" id="IPR029039">
    <property type="entry name" value="Flavoprotein-like_sf"/>
</dbReference>
<feature type="transmembrane region" description="Helical" evidence="4">
    <location>
        <begin position="345"/>
        <end position="366"/>
    </location>
</feature>
<dbReference type="InterPro" id="IPR039261">
    <property type="entry name" value="FNR_nucleotide-bd"/>
</dbReference>
<dbReference type="PRINTS" id="PR00369">
    <property type="entry name" value="FLAVODOXIN"/>
</dbReference>
<evidence type="ECO:0000256" key="1">
    <source>
        <dbReference type="ARBA" id="ARBA00022630"/>
    </source>
</evidence>
<dbReference type="EMBL" id="JBHLTM010000078">
    <property type="protein sequence ID" value="MFC0686896.1"/>
    <property type="molecule type" value="Genomic_DNA"/>
</dbReference>
<dbReference type="Gene3D" id="3.40.50.80">
    <property type="entry name" value="Nucleotide-binding domain of ferredoxin-NADP reductase (FNR) module"/>
    <property type="match status" value="1"/>
</dbReference>
<dbReference type="Pfam" id="PF00258">
    <property type="entry name" value="Flavodoxin_1"/>
    <property type="match status" value="1"/>
</dbReference>
<dbReference type="InterPro" id="IPR001433">
    <property type="entry name" value="OxRdtase_FAD/NAD-bd"/>
</dbReference>
<keyword evidence="8" id="KW-1185">Reference proteome</keyword>
<evidence type="ECO:0000259" key="6">
    <source>
        <dbReference type="PROSITE" id="PS51384"/>
    </source>
</evidence>
<dbReference type="PANTHER" id="PTHR34219:SF3">
    <property type="entry name" value="BLL7967 PROTEIN"/>
    <property type="match status" value="1"/>
</dbReference>
<dbReference type="InterPro" id="IPR017938">
    <property type="entry name" value="Riboflavin_synthase-like_b-brl"/>
</dbReference>
<feature type="transmembrane region" description="Helical" evidence="4">
    <location>
        <begin position="190"/>
        <end position="215"/>
    </location>
</feature>
<dbReference type="InterPro" id="IPR005625">
    <property type="entry name" value="PepSY-ass_TM"/>
</dbReference>
<feature type="domain" description="Flavodoxin-like" evidence="5">
    <location>
        <begin position="390"/>
        <end position="523"/>
    </location>
</feature>
<dbReference type="RefSeq" id="WP_267221922.1">
    <property type="nucleotide sequence ID" value="NZ_JAPCWC010000012.1"/>
</dbReference>
<feature type="transmembrane region" description="Helical" evidence="4">
    <location>
        <begin position="12"/>
        <end position="33"/>
    </location>
</feature>
<dbReference type="PROSITE" id="PS51384">
    <property type="entry name" value="FAD_FR"/>
    <property type="match status" value="1"/>
</dbReference>
<dbReference type="SUPFAM" id="SSF52343">
    <property type="entry name" value="Ferredoxin reductase-like, C-terminal NADP-linked domain"/>
    <property type="match status" value="1"/>
</dbReference>
<comment type="caution">
    <text evidence="7">The sequence shown here is derived from an EMBL/GenBank/DDBJ whole genome shotgun (WGS) entry which is preliminary data.</text>
</comment>
<dbReference type="CDD" id="cd06200">
    <property type="entry name" value="SiR_like1"/>
    <property type="match status" value="1"/>
</dbReference>
<dbReference type="SUPFAM" id="SSF63380">
    <property type="entry name" value="Riboflavin synthase domain-like"/>
    <property type="match status" value="1"/>
</dbReference>
<sequence>MARRVLFQIHWFLGITAGLVLAVMGITGATLSFENEIMRALSPGVVRLAPDGRAALSPQEVLARVQAQRPGERVERFTVAADAGSAWEVRFAAHEKGKRGERTRVDPRDGRLLGKASGEGFFQTVENIHRWLALPEGPRGIDRQITGFAAISLLFFALSGLYLRWPRRALDWRAWLVLDWRKSGRNLYRALHVVIGTWVALAYLLSALTGLWWSYEWYREGAQYVLTGKVSDGGHEGRRPAGGIEGETAPAATSLARAWPTLMTATGGRFDAVQVTMPETGSEGRFRVLLPCARHDRMTDDYSIDLAAGHVLKAERYADKPLGTVVATSMYEVHRGAIFGLPGRIVILITSLTMPLFTVTGLLLYFARRRRKRAAQAEGTAGLAGANGTTLVAYASQTGGAERLARQTAAALGGARLVPLASLDEGQLAGAERALFVVSTYGEGEPPDTVRRFARQTMAVPPSAAHLDYAVLALGDREYAEFCAFGHKVDGWLRSGGATPLFETIEVDGEDPAAHGRWQHNLALLGAREDAGAWAGETARPWRLVERELLNAGSAGGPVYRVALEPADGNAAEWRAGDIAEVLPGGAVEGAPVSHREYSIASIPADGRIEFIVRQVTRSDGMLGHGSGWLTVHAGIGSTTAMRLRSNSGFHTPQEPRPLILIGNGTGIAGLRSHLRQAACNGQGGHWLLFGERSRAHDTLLADELEDWLADGTLTRLDRAWSRDADCGRYVQDLVADAAPDIAEWADRGAAILVCGSLQGMAPAVDAALRMALGEDRLDAMAEAGLYLRDIY</sequence>
<keyword evidence="2" id="KW-0288">FMN</keyword>
<dbReference type="PRINTS" id="PR00371">
    <property type="entry name" value="FPNCR"/>
</dbReference>
<dbReference type="Pfam" id="PF00175">
    <property type="entry name" value="NAD_binding_1"/>
    <property type="match status" value="1"/>
</dbReference>
<evidence type="ECO:0000259" key="5">
    <source>
        <dbReference type="PROSITE" id="PS50902"/>
    </source>
</evidence>
<keyword evidence="3" id="KW-0249">Electron transport</keyword>
<gene>
    <name evidence="7" type="ORF">ACFFF8_20125</name>
</gene>
<evidence type="ECO:0000256" key="4">
    <source>
        <dbReference type="SAM" id="Phobius"/>
    </source>
</evidence>
<dbReference type="Gene3D" id="3.40.50.360">
    <property type="match status" value="1"/>
</dbReference>